<dbReference type="Proteomes" id="UP000693738">
    <property type="component" value="Unassembled WGS sequence"/>
</dbReference>
<name>A0A8J2IJW8_FUSEQ</name>
<accession>A0A8J2IJW8</accession>
<reference evidence="2" key="1">
    <citation type="submission" date="2021-05" db="EMBL/GenBank/DDBJ databases">
        <authorList>
            <person name="Khan N."/>
        </authorList>
    </citation>
    <scope>NUCLEOTIDE SEQUENCE</scope>
</reference>
<feature type="signal peptide" evidence="1">
    <location>
        <begin position="1"/>
        <end position="19"/>
    </location>
</feature>
<organism evidence="2 3">
    <name type="scientific">Fusarium equiseti</name>
    <name type="common">Fusarium scirpi</name>
    <dbReference type="NCBI Taxonomy" id="61235"/>
    <lineage>
        <taxon>Eukaryota</taxon>
        <taxon>Fungi</taxon>
        <taxon>Dikarya</taxon>
        <taxon>Ascomycota</taxon>
        <taxon>Pezizomycotina</taxon>
        <taxon>Sordariomycetes</taxon>
        <taxon>Hypocreomycetidae</taxon>
        <taxon>Hypocreales</taxon>
        <taxon>Nectriaceae</taxon>
        <taxon>Fusarium</taxon>
        <taxon>Fusarium incarnatum-equiseti species complex</taxon>
    </lineage>
</organism>
<comment type="caution">
    <text evidence="2">The sequence shown here is derived from an EMBL/GenBank/DDBJ whole genome shotgun (WGS) entry which is preliminary data.</text>
</comment>
<evidence type="ECO:0008006" key="4">
    <source>
        <dbReference type="Google" id="ProtNLM"/>
    </source>
</evidence>
<protein>
    <recommendedName>
        <fullName evidence="4">Small secreted protein</fullName>
    </recommendedName>
</protein>
<gene>
    <name evidence="2" type="ORF">FEQUK3_LOCUS843</name>
</gene>
<evidence type="ECO:0000313" key="2">
    <source>
        <dbReference type="EMBL" id="CAG7555139.1"/>
    </source>
</evidence>
<feature type="chain" id="PRO_5035205583" description="Small secreted protein" evidence="1">
    <location>
        <begin position="20"/>
        <end position="109"/>
    </location>
</feature>
<proteinExistence type="predicted"/>
<dbReference type="AlphaFoldDB" id="A0A8J2IJW8"/>
<keyword evidence="1" id="KW-0732">Signal</keyword>
<dbReference type="EMBL" id="CAJSTJ010000044">
    <property type="protein sequence ID" value="CAG7555139.1"/>
    <property type="molecule type" value="Genomic_DNA"/>
</dbReference>
<evidence type="ECO:0000256" key="1">
    <source>
        <dbReference type="SAM" id="SignalP"/>
    </source>
</evidence>
<evidence type="ECO:0000313" key="3">
    <source>
        <dbReference type="Proteomes" id="UP000693738"/>
    </source>
</evidence>
<sequence length="109" mass="12154">MKFSILAQAIPAIPALASAIPEPVDTTNRESTALITEPRNDDHLKVYCDILAKNTVQLENQQCYWRDGMYVVDISEVQGPAGHSQYKHQHNIAADRFQKGTGCDVIRNT</sequence>